<dbReference type="EMBL" id="OV696703">
    <property type="protein sequence ID" value="CAH1249969.1"/>
    <property type="molecule type" value="Genomic_DNA"/>
</dbReference>
<name>A0A8K0EEG7_BRALA</name>
<feature type="compositionally biased region" description="Polar residues" evidence="1">
    <location>
        <begin position="118"/>
        <end position="141"/>
    </location>
</feature>
<feature type="region of interest" description="Disordered" evidence="1">
    <location>
        <begin position="105"/>
        <end position="168"/>
    </location>
</feature>
<protein>
    <submittedName>
        <fullName evidence="2">Hypp8732 protein</fullName>
    </submittedName>
</protein>
<dbReference type="Proteomes" id="UP000838412">
    <property type="component" value="Chromosome 18"/>
</dbReference>
<evidence type="ECO:0000313" key="3">
    <source>
        <dbReference type="Proteomes" id="UP000838412"/>
    </source>
</evidence>
<gene>
    <name evidence="2" type="primary">Hypp8732</name>
    <name evidence="2" type="ORF">BLAG_LOCUS10880</name>
</gene>
<sequence>MFVTTPDRVPVWVKVCKLRYNEEYGKQNGQKVEWRVGDKEDILIITGTETTDGRKDDEKILYVRHKKLSVSRQLYKRDGIHLDGITGTSLLVADVKRTIWSLENTHTGHNSETRNQHMRSQQGDNTPSSSQSRPRQDNIPQQYRDRGRPTRSWRSDNHTSGEWRRGPSASHEDIMNLAYKLKGLLNTL</sequence>
<dbReference type="OrthoDB" id="10199992at2759"/>
<proteinExistence type="predicted"/>
<accession>A0A8K0EEG7</accession>
<evidence type="ECO:0000313" key="2">
    <source>
        <dbReference type="EMBL" id="CAH1249969.1"/>
    </source>
</evidence>
<organism evidence="2 3">
    <name type="scientific">Branchiostoma lanceolatum</name>
    <name type="common">Common lancelet</name>
    <name type="synonym">Amphioxus lanceolatum</name>
    <dbReference type="NCBI Taxonomy" id="7740"/>
    <lineage>
        <taxon>Eukaryota</taxon>
        <taxon>Metazoa</taxon>
        <taxon>Chordata</taxon>
        <taxon>Cephalochordata</taxon>
        <taxon>Leptocardii</taxon>
        <taxon>Amphioxiformes</taxon>
        <taxon>Branchiostomatidae</taxon>
        <taxon>Branchiostoma</taxon>
    </lineage>
</organism>
<reference evidence="2" key="1">
    <citation type="submission" date="2022-01" db="EMBL/GenBank/DDBJ databases">
        <authorList>
            <person name="Braso-Vives M."/>
        </authorList>
    </citation>
    <scope>NUCLEOTIDE SEQUENCE</scope>
</reference>
<keyword evidence="3" id="KW-1185">Reference proteome</keyword>
<evidence type="ECO:0000256" key="1">
    <source>
        <dbReference type="SAM" id="MobiDB-lite"/>
    </source>
</evidence>
<feature type="compositionally biased region" description="Basic and acidic residues" evidence="1">
    <location>
        <begin position="143"/>
        <end position="168"/>
    </location>
</feature>
<dbReference type="AlphaFoldDB" id="A0A8K0EEG7"/>